<accession>A0A9E7G743</accession>
<sequence>MATGVLWAAIYVTTAIAGVAATFHRNLCSSWNLGQRWIDLRVEHTPQLDDLHSFPERHGHHITVKPAFFVAASHVPKVAHVFAFTVFVWVLHFRGGAARLGCTRPTPVSSSLYTTPLPLPNMNDIYATMTFSFFFLDRMCLGFSLVTGEGIMADMTVAKG</sequence>
<name>A0A9E7G743_9LILI</name>
<protein>
    <submittedName>
        <fullName evidence="1">Uncharacterized protein</fullName>
    </submittedName>
</protein>
<dbReference type="AlphaFoldDB" id="A0A9E7G743"/>
<keyword evidence="2" id="KW-1185">Reference proteome</keyword>
<organism evidence="1 2">
    <name type="scientific">Musa troglodytarum</name>
    <name type="common">fe'i banana</name>
    <dbReference type="NCBI Taxonomy" id="320322"/>
    <lineage>
        <taxon>Eukaryota</taxon>
        <taxon>Viridiplantae</taxon>
        <taxon>Streptophyta</taxon>
        <taxon>Embryophyta</taxon>
        <taxon>Tracheophyta</taxon>
        <taxon>Spermatophyta</taxon>
        <taxon>Magnoliopsida</taxon>
        <taxon>Liliopsida</taxon>
        <taxon>Zingiberales</taxon>
        <taxon>Musaceae</taxon>
        <taxon>Musa</taxon>
    </lineage>
</organism>
<dbReference type="Proteomes" id="UP001055439">
    <property type="component" value="Chromosome 6"/>
</dbReference>
<proteinExistence type="predicted"/>
<gene>
    <name evidence="1" type="ORF">MUK42_13273</name>
</gene>
<reference evidence="1" key="1">
    <citation type="submission" date="2022-05" db="EMBL/GenBank/DDBJ databases">
        <title>The Musa troglodytarum L. genome provides insights into the mechanism of non-climacteric behaviour and enrichment of carotenoids.</title>
        <authorList>
            <person name="Wang J."/>
        </authorList>
    </citation>
    <scope>NUCLEOTIDE SEQUENCE</scope>
    <source>
        <tissue evidence="1">Leaf</tissue>
    </source>
</reference>
<evidence type="ECO:0000313" key="1">
    <source>
        <dbReference type="EMBL" id="URE09674.1"/>
    </source>
</evidence>
<evidence type="ECO:0000313" key="2">
    <source>
        <dbReference type="Proteomes" id="UP001055439"/>
    </source>
</evidence>
<dbReference type="EMBL" id="CP097508">
    <property type="protein sequence ID" value="URE09674.1"/>
    <property type="molecule type" value="Genomic_DNA"/>
</dbReference>
<dbReference type="OrthoDB" id="10434998at2759"/>